<dbReference type="GO" id="GO:0003677">
    <property type="term" value="F:DNA binding"/>
    <property type="evidence" value="ECO:0007669"/>
    <property type="project" value="InterPro"/>
</dbReference>
<dbReference type="Gene3D" id="1.10.1240.10">
    <property type="entry name" value="Methionine synthase domain"/>
    <property type="match status" value="1"/>
</dbReference>
<dbReference type="InterPro" id="IPR009061">
    <property type="entry name" value="DNA-bd_dom_put_sf"/>
</dbReference>
<dbReference type="SMART" id="SM00422">
    <property type="entry name" value="HTH_MERR"/>
    <property type="match status" value="1"/>
</dbReference>
<dbReference type="GO" id="GO:0006355">
    <property type="term" value="P:regulation of DNA-templated transcription"/>
    <property type="evidence" value="ECO:0007669"/>
    <property type="project" value="InterPro"/>
</dbReference>
<gene>
    <name evidence="2" type="ORF">DPV69_06515</name>
</gene>
<organism evidence="2 3">
    <name type="scientific">Pedobacter chitinilyticus</name>
    <dbReference type="NCBI Taxonomy" id="2233776"/>
    <lineage>
        <taxon>Bacteria</taxon>
        <taxon>Pseudomonadati</taxon>
        <taxon>Bacteroidota</taxon>
        <taxon>Sphingobacteriia</taxon>
        <taxon>Sphingobacteriales</taxon>
        <taxon>Sphingobacteriaceae</taxon>
        <taxon>Pedobacter</taxon>
    </lineage>
</organism>
<dbReference type="Proteomes" id="UP000284120">
    <property type="component" value="Unassembled WGS sequence"/>
</dbReference>
<dbReference type="SUPFAM" id="SSF46955">
    <property type="entry name" value="Putative DNA-binding domain"/>
    <property type="match status" value="1"/>
</dbReference>
<sequence>MGVVAKYSIKDLEILSGIRAATLRMWEKRYQIITPLRTHTNIRYYGNEHLKLLLNINVLNRNGIKISHIARMSHREITDKVKDLSFTRSGDDDLFDGLMLSMIDLDETLFQQAFFKAVARLGFEDTINRIIFPFFSRIGIMWQIDSINPAQEHFISNMVRQKLISAIDSINTTVHSSSKKVLLFLPENELHELGLLFFSYLIKNKGYQTIYLGQAVPLSDLPKIVEVSNPDIFVCNVSNPMTIGDIQLFISKLEVIPANKKLYIASANIAEQAPELPANFQLLASLKQLLVEF</sequence>
<dbReference type="InterPro" id="IPR036594">
    <property type="entry name" value="Meth_synthase_dom"/>
</dbReference>
<dbReference type="AlphaFoldDB" id="A0A3S3PJ58"/>
<dbReference type="Pfam" id="PF02607">
    <property type="entry name" value="B12-binding_2"/>
    <property type="match status" value="1"/>
</dbReference>
<feature type="domain" description="HTH merR-type" evidence="1">
    <location>
        <begin position="1"/>
        <end position="75"/>
    </location>
</feature>
<accession>A0A3S3PJ58</accession>
<dbReference type="Pfam" id="PF13411">
    <property type="entry name" value="MerR_1"/>
    <property type="match status" value="1"/>
</dbReference>
<evidence type="ECO:0000259" key="1">
    <source>
        <dbReference type="PROSITE" id="PS50937"/>
    </source>
</evidence>
<dbReference type="EMBL" id="SAYW01000001">
    <property type="protein sequence ID" value="RWU10976.1"/>
    <property type="molecule type" value="Genomic_DNA"/>
</dbReference>
<dbReference type="InterPro" id="IPR003759">
    <property type="entry name" value="Cbl-bd_cap"/>
</dbReference>
<keyword evidence="3" id="KW-1185">Reference proteome</keyword>
<dbReference type="GO" id="GO:0031419">
    <property type="term" value="F:cobalamin binding"/>
    <property type="evidence" value="ECO:0007669"/>
    <property type="project" value="InterPro"/>
</dbReference>
<dbReference type="Gene3D" id="1.10.1660.10">
    <property type="match status" value="1"/>
</dbReference>
<proteinExistence type="predicted"/>
<name>A0A3S3PJ58_9SPHI</name>
<dbReference type="GO" id="GO:0046872">
    <property type="term" value="F:metal ion binding"/>
    <property type="evidence" value="ECO:0007669"/>
    <property type="project" value="InterPro"/>
</dbReference>
<evidence type="ECO:0000313" key="3">
    <source>
        <dbReference type="Proteomes" id="UP000284120"/>
    </source>
</evidence>
<reference evidence="2 3" key="1">
    <citation type="submission" date="2018-06" db="EMBL/GenBank/DDBJ databases">
        <title>Pedobacter endophyticus sp. nov., an endophytic bacterium isolated from a leaf of Triticum aestivum.</title>
        <authorList>
            <person name="Zhang L."/>
        </authorList>
    </citation>
    <scope>NUCLEOTIDE SEQUENCE [LARGE SCALE GENOMIC DNA]</scope>
    <source>
        <strain evidence="2 3">CM134L-2</strain>
    </source>
</reference>
<dbReference type="OrthoDB" id="9800334at2"/>
<dbReference type="InterPro" id="IPR036724">
    <property type="entry name" value="Cobalamin-bd_sf"/>
</dbReference>
<dbReference type="PROSITE" id="PS50937">
    <property type="entry name" value="HTH_MERR_2"/>
    <property type="match status" value="1"/>
</dbReference>
<dbReference type="SUPFAM" id="SSF52242">
    <property type="entry name" value="Cobalamin (vitamin B12)-binding domain"/>
    <property type="match status" value="1"/>
</dbReference>
<comment type="caution">
    <text evidence="2">The sequence shown here is derived from an EMBL/GenBank/DDBJ whole genome shotgun (WGS) entry which is preliminary data.</text>
</comment>
<dbReference type="Gene3D" id="3.40.50.280">
    <property type="entry name" value="Cobalamin-binding domain"/>
    <property type="match status" value="1"/>
</dbReference>
<evidence type="ECO:0000313" key="2">
    <source>
        <dbReference type="EMBL" id="RWU10976.1"/>
    </source>
</evidence>
<dbReference type="InterPro" id="IPR000551">
    <property type="entry name" value="MerR-type_HTH_dom"/>
</dbReference>
<protein>
    <submittedName>
        <fullName evidence="2">MerR family transcriptional regulator</fullName>
    </submittedName>
</protein>
<dbReference type="RefSeq" id="WP_113646460.1">
    <property type="nucleotide sequence ID" value="NZ_QMHN01000001.1"/>
</dbReference>